<evidence type="ECO:0000256" key="2">
    <source>
        <dbReference type="ARBA" id="ARBA00022649"/>
    </source>
</evidence>
<evidence type="ECO:0000313" key="4">
    <source>
        <dbReference type="Proteomes" id="UP000190857"/>
    </source>
</evidence>
<dbReference type="PANTHER" id="PTHR35601:SF1">
    <property type="entry name" value="TOXIN RELE"/>
    <property type="match status" value="1"/>
</dbReference>
<dbReference type="Gene3D" id="3.30.2310.20">
    <property type="entry name" value="RelE-like"/>
    <property type="match status" value="1"/>
</dbReference>
<sequence length="91" mass="10177">MSSADRHEVRLSARAAKSVRKLDGVAQRKILLALSLLETTPRPPTALALSGHPGLLRVRVGDYRIIYSIEDDILVVHVLEVGHRREIYRAL</sequence>
<evidence type="ECO:0000256" key="1">
    <source>
        <dbReference type="ARBA" id="ARBA00006226"/>
    </source>
</evidence>
<name>A0A1T5ILT2_9MICO</name>
<dbReference type="EMBL" id="FUZP01000001">
    <property type="protein sequence ID" value="SKC39968.1"/>
    <property type="molecule type" value="Genomic_DNA"/>
</dbReference>
<gene>
    <name evidence="3" type="ORF">SAMN06309945_0595</name>
</gene>
<proteinExistence type="inferred from homology"/>
<keyword evidence="4" id="KW-1185">Reference proteome</keyword>
<dbReference type="AlphaFoldDB" id="A0A1T5ILT2"/>
<dbReference type="InterPro" id="IPR035093">
    <property type="entry name" value="RelE/ParE_toxin_dom_sf"/>
</dbReference>
<protein>
    <submittedName>
        <fullName evidence="3">mRNA interferase RelE/StbE</fullName>
    </submittedName>
</protein>
<keyword evidence="2" id="KW-1277">Toxin-antitoxin system</keyword>
<dbReference type="STRING" id="123320.SAMN06309945_0595"/>
<evidence type="ECO:0000313" key="3">
    <source>
        <dbReference type="EMBL" id="SKC39968.1"/>
    </source>
</evidence>
<dbReference type="Proteomes" id="UP000190857">
    <property type="component" value="Unassembled WGS sequence"/>
</dbReference>
<dbReference type="PANTHER" id="PTHR35601">
    <property type="entry name" value="TOXIN RELE"/>
    <property type="match status" value="1"/>
</dbReference>
<dbReference type="InterPro" id="IPR007712">
    <property type="entry name" value="RelE/ParE_toxin"/>
</dbReference>
<comment type="similarity">
    <text evidence="1">Belongs to the RelE toxin family.</text>
</comment>
<dbReference type="RefSeq" id="WP_200811474.1">
    <property type="nucleotide sequence ID" value="NZ_FUZP01000001.1"/>
</dbReference>
<accession>A0A1T5ILT2</accession>
<organism evidence="3 4">
    <name type="scientific">Okibacterium fritillariae</name>
    <dbReference type="NCBI Taxonomy" id="123320"/>
    <lineage>
        <taxon>Bacteria</taxon>
        <taxon>Bacillati</taxon>
        <taxon>Actinomycetota</taxon>
        <taxon>Actinomycetes</taxon>
        <taxon>Micrococcales</taxon>
        <taxon>Microbacteriaceae</taxon>
        <taxon>Okibacterium</taxon>
    </lineage>
</organism>
<reference evidence="3 4" key="1">
    <citation type="submission" date="2017-02" db="EMBL/GenBank/DDBJ databases">
        <authorList>
            <person name="Peterson S.W."/>
        </authorList>
    </citation>
    <scope>NUCLEOTIDE SEQUENCE [LARGE SCALE GENOMIC DNA]</scope>
    <source>
        <strain evidence="3 4">VKM Ac-2059</strain>
    </source>
</reference>
<dbReference type="SUPFAM" id="SSF143011">
    <property type="entry name" value="RelE-like"/>
    <property type="match status" value="1"/>
</dbReference>
<dbReference type="Pfam" id="PF05016">
    <property type="entry name" value="ParE_toxin"/>
    <property type="match status" value="1"/>
</dbReference>